<keyword evidence="3" id="KW-0418">Kinase</keyword>
<protein>
    <submittedName>
        <fullName evidence="7">Protein kinase domain-containing protein</fullName>
    </submittedName>
</protein>
<accession>A0A2A6CVQ0</accession>
<dbReference type="EnsemblMetazoa" id="PPA36401.1">
    <property type="protein sequence ID" value="PPA36401.1"/>
    <property type="gene ID" value="WBGene00274770"/>
</dbReference>
<keyword evidence="6" id="KW-0723">Serine/threonine-protein kinase</keyword>
<dbReference type="Pfam" id="PF00069">
    <property type="entry name" value="Pkinase"/>
    <property type="match status" value="1"/>
</dbReference>
<dbReference type="InterPro" id="IPR017441">
    <property type="entry name" value="Protein_kinase_ATP_BS"/>
</dbReference>
<dbReference type="GO" id="GO:0005634">
    <property type="term" value="C:nucleus"/>
    <property type="evidence" value="ECO:0000318"/>
    <property type="project" value="GO_Central"/>
</dbReference>
<proteinExistence type="inferred from homology"/>
<evidence type="ECO:0000256" key="6">
    <source>
        <dbReference type="RuleBase" id="RU000304"/>
    </source>
</evidence>
<accession>A0A8R1YRP1</accession>
<reference evidence="7" key="2">
    <citation type="submission" date="2022-06" db="UniProtKB">
        <authorList>
            <consortium name="EnsemblMetazoa"/>
        </authorList>
    </citation>
    <scope>IDENTIFICATION</scope>
    <source>
        <strain evidence="7">PS312</strain>
    </source>
</reference>
<name>A0A2A6CVQ0_PRIPA</name>
<evidence type="ECO:0000256" key="5">
    <source>
        <dbReference type="ARBA" id="ARBA00037982"/>
    </source>
</evidence>
<organism evidence="7 8">
    <name type="scientific">Pristionchus pacificus</name>
    <name type="common">Parasitic nematode worm</name>
    <dbReference type="NCBI Taxonomy" id="54126"/>
    <lineage>
        <taxon>Eukaryota</taxon>
        <taxon>Metazoa</taxon>
        <taxon>Ecdysozoa</taxon>
        <taxon>Nematoda</taxon>
        <taxon>Chromadorea</taxon>
        <taxon>Rhabditida</taxon>
        <taxon>Rhabditina</taxon>
        <taxon>Diplogasteromorpha</taxon>
        <taxon>Diplogasteroidea</taxon>
        <taxon>Neodiplogasteridae</taxon>
        <taxon>Pristionchus</taxon>
    </lineage>
</organism>
<evidence type="ECO:0000256" key="1">
    <source>
        <dbReference type="ARBA" id="ARBA00022679"/>
    </source>
</evidence>
<reference evidence="8" key="1">
    <citation type="journal article" date="2008" name="Nat. Genet.">
        <title>The Pristionchus pacificus genome provides a unique perspective on nematode lifestyle and parasitism.</title>
        <authorList>
            <person name="Dieterich C."/>
            <person name="Clifton S.W."/>
            <person name="Schuster L.N."/>
            <person name="Chinwalla A."/>
            <person name="Delehaunty K."/>
            <person name="Dinkelacker I."/>
            <person name="Fulton L."/>
            <person name="Fulton R."/>
            <person name="Godfrey J."/>
            <person name="Minx P."/>
            <person name="Mitreva M."/>
            <person name="Roeseler W."/>
            <person name="Tian H."/>
            <person name="Witte H."/>
            <person name="Yang S.P."/>
            <person name="Wilson R.K."/>
            <person name="Sommer R.J."/>
        </authorList>
    </citation>
    <scope>NUCLEOTIDE SEQUENCE [LARGE SCALE GENOMIC DNA]</scope>
    <source>
        <strain evidence="8">PS312</strain>
    </source>
</reference>
<dbReference type="InterPro" id="IPR050339">
    <property type="entry name" value="CC_SR_Kinase"/>
</dbReference>
<keyword evidence="8" id="KW-1185">Reference proteome</keyword>
<dbReference type="SMART" id="SM00220">
    <property type="entry name" value="S_TKc"/>
    <property type="match status" value="1"/>
</dbReference>
<dbReference type="GO" id="GO:0005524">
    <property type="term" value="F:ATP binding"/>
    <property type="evidence" value="ECO:0007669"/>
    <property type="project" value="UniProtKB-UniRule"/>
</dbReference>
<dbReference type="GO" id="GO:0006446">
    <property type="term" value="P:regulation of translational initiation"/>
    <property type="evidence" value="ECO:0000318"/>
    <property type="project" value="GO_Central"/>
</dbReference>
<dbReference type="AlphaFoldDB" id="A0A2A6CVQ0"/>
<keyword evidence="1" id="KW-0808">Transferase</keyword>
<dbReference type="PROSITE" id="PS00107">
    <property type="entry name" value="PROTEIN_KINASE_ATP"/>
    <property type="match status" value="1"/>
</dbReference>
<dbReference type="PROSITE" id="PS50011">
    <property type="entry name" value="PROTEIN_KINASE_DOM"/>
    <property type="match status" value="1"/>
</dbReference>
<dbReference type="SUPFAM" id="SSF56112">
    <property type="entry name" value="Protein kinase-like (PK-like)"/>
    <property type="match status" value="1"/>
</dbReference>
<comment type="similarity">
    <text evidence="5">Belongs to the protein kinase superfamily. Ser/Thr protein kinase family. GCN2 subfamily.</text>
</comment>
<dbReference type="PROSITE" id="PS00108">
    <property type="entry name" value="PROTEIN_KINASE_ST"/>
    <property type="match status" value="1"/>
</dbReference>
<dbReference type="Gene3D" id="1.10.510.10">
    <property type="entry name" value="Transferase(Phosphotransferase) domain 1"/>
    <property type="match status" value="1"/>
</dbReference>
<keyword evidence="4 6" id="KW-0067">ATP-binding</keyword>
<evidence type="ECO:0000256" key="3">
    <source>
        <dbReference type="ARBA" id="ARBA00022777"/>
    </source>
</evidence>
<evidence type="ECO:0000256" key="2">
    <source>
        <dbReference type="ARBA" id="ARBA00022741"/>
    </source>
</evidence>
<dbReference type="InterPro" id="IPR008271">
    <property type="entry name" value="Ser/Thr_kinase_AS"/>
</dbReference>
<dbReference type="GO" id="GO:0017148">
    <property type="term" value="P:negative regulation of translation"/>
    <property type="evidence" value="ECO:0000318"/>
    <property type="project" value="GO_Central"/>
</dbReference>
<evidence type="ECO:0000313" key="7">
    <source>
        <dbReference type="EnsemblMetazoa" id="PPA36401.1"/>
    </source>
</evidence>
<dbReference type="InterPro" id="IPR000719">
    <property type="entry name" value="Prot_kinase_dom"/>
</dbReference>
<dbReference type="GO" id="GO:0005737">
    <property type="term" value="C:cytoplasm"/>
    <property type="evidence" value="ECO:0000318"/>
    <property type="project" value="GO_Central"/>
</dbReference>
<dbReference type="PANTHER" id="PTHR11042:SF91">
    <property type="entry name" value="EUKARYOTIC TRANSLATION INITIATION FACTOR 2-ALPHA KINASE"/>
    <property type="match status" value="1"/>
</dbReference>
<dbReference type="InterPro" id="IPR011009">
    <property type="entry name" value="Kinase-like_dom_sf"/>
</dbReference>
<dbReference type="PANTHER" id="PTHR11042">
    <property type="entry name" value="EUKARYOTIC TRANSLATION INITIATION FACTOR 2-ALPHA KINASE EIF2-ALPHA KINASE -RELATED"/>
    <property type="match status" value="1"/>
</dbReference>
<sequence>MGLPRREPSTVTSKLHTNDQHFLYYTSKFFEEFTISNILGVGSYGLVFRTENKLDGLQYAVKRISVESNLGTRTNAFSEATAMQQLDHPSIVKYKTSWIETPPILWQMTEDLEMLKRFQRSAMPTYHRCDQTATFIYIQMELCSYTLSDWLNLRHTDPQIRPWFRQITSAVEYIHEKGFIHRDLKPSNILFSTPDTVKICDLGLATERKLEFGNELTGTYTIIGSPLYMAPEQANTLNFTEYFVMRNSLANRMEIFNNYRSGKPNNILWNQPKTKEFITLLTNVDPKKRSTSTEMLQHKFLN</sequence>
<dbReference type="Proteomes" id="UP000005239">
    <property type="component" value="Unassembled WGS sequence"/>
</dbReference>
<gene>
    <name evidence="7" type="primary">WBGene00274770</name>
</gene>
<dbReference type="Gene3D" id="3.30.200.20">
    <property type="entry name" value="Phosphorylase Kinase, domain 1"/>
    <property type="match status" value="1"/>
</dbReference>
<dbReference type="GO" id="GO:0004694">
    <property type="term" value="F:eukaryotic translation initiation factor 2alpha kinase activity"/>
    <property type="evidence" value="ECO:0000318"/>
    <property type="project" value="GO_Central"/>
</dbReference>
<evidence type="ECO:0000256" key="4">
    <source>
        <dbReference type="ARBA" id="ARBA00022840"/>
    </source>
</evidence>
<keyword evidence="2 6" id="KW-0547">Nucleotide-binding</keyword>
<evidence type="ECO:0000313" key="8">
    <source>
        <dbReference type="Proteomes" id="UP000005239"/>
    </source>
</evidence>